<feature type="compositionally biased region" description="Basic and acidic residues" evidence="1">
    <location>
        <begin position="61"/>
        <end position="88"/>
    </location>
</feature>
<protein>
    <submittedName>
        <fullName evidence="2">Uncharacterized protein</fullName>
    </submittedName>
</protein>
<evidence type="ECO:0000313" key="3">
    <source>
        <dbReference type="Proteomes" id="UP000499080"/>
    </source>
</evidence>
<proteinExistence type="predicted"/>
<dbReference type="AlphaFoldDB" id="A0A4Y2R1R1"/>
<evidence type="ECO:0000256" key="1">
    <source>
        <dbReference type="SAM" id="MobiDB-lite"/>
    </source>
</evidence>
<evidence type="ECO:0000313" key="2">
    <source>
        <dbReference type="EMBL" id="GBN69380.1"/>
    </source>
</evidence>
<feature type="region of interest" description="Disordered" evidence="1">
    <location>
        <begin position="53"/>
        <end position="88"/>
    </location>
</feature>
<dbReference type="Proteomes" id="UP000499080">
    <property type="component" value="Unassembled WGS sequence"/>
</dbReference>
<reference evidence="2 3" key="1">
    <citation type="journal article" date="2019" name="Sci. Rep.">
        <title>Orb-weaving spider Araneus ventricosus genome elucidates the spidroin gene catalogue.</title>
        <authorList>
            <person name="Kono N."/>
            <person name="Nakamura H."/>
            <person name="Ohtoshi R."/>
            <person name="Moran D.A.P."/>
            <person name="Shinohara A."/>
            <person name="Yoshida Y."/>
            <person name="Fujiwara M."/>
            <person name="Mori M."/>
            <person name="Tomita M."/>
            <person name="Arakawa K."/>
        </authorList>
    </citation>
    <scope>NUCLEOTIDE SEQUENCE [LARGE SCALE GENOMIC DNA]</scope>
</reference>
<gene>
    <name evidence="2" type="ORF">AVEN_84439_1</name>
</gene>
<dbReference type="EMBL" id="BGPR01015471">
    <property type="protein sequence ID" value="GBN69380.1"/>
    <property type="molecule type" value="Genomic_DNA"/>
</dbReference>
<sequence>MTAVPLLRQRPGLSGKEEKVIVVVAAQDGADSSRCDSCLQSTSENNLKRLRAYGHANQSTKRADFSSKQNSERTDFSSKQHTEGADFRWKKNTRRVDLSSKQNTKRCDFS</sequence>
<name>A0A4Y2R1R1_ARAVE</name>
<keyword evidence="3" id="KW-1185">Reference proteome</keyword>
<comment type="caution">
    <text evidence="2">The sequence shown here is derived from an EMBL/GenBank/DDBJ whole genome shotgun (WGS) entry which is preliminary data.</text>
</comment>
<organism evidence="2 3">
    <name type="scientific">Araneus ventricosus</name>
    <name type="common">Orbweaver spider</name>
    <name type="synonym">Epeira ventricosa</name>
    <dbReference type="NCBI Taxonomy" id="182803"/>
    <lineage>
        <taxon>Eukaryota</taxon>
        <taxon>Metazoa</taxon>
        <taxon>Ecdysozoa</taxon>
        <taxon>Arthropoda</taxon>
        <taxon>Chelicerata</taxon>
        <taxon>Arachnida</taxon>
        <taxon>Araneae</taxon>
        <taxon>Araneomorphae</taxon>
        <taxon>Entelegynae</taxon>
        <taxon>Araneoidea</taxon>
        <taxon>Araneidae</taxon>
        <taxon>Araneus</taxon>
    </lineage>
</organism>
<accession>A0A4Y2R1R1</accession>